<accession>A0A0C3BXZ1</accession>
<evidence type="ECO:0000313" key="2">
    <source>
        <dbReference type="Proteomes" id="UP000054166"/>
    </source>
</evidence>
<organism evidence="1 2">
    <name type="scientific">Piloderma croceum (strain F 1598)</name>
    <dbReference type="NCBI Taxonomy" id="765440"/>
    <lineage>
        <taxon>Eukaryota</taxon>
        <taxon>Fungi</taxon>
        <taxon>Dikarya</taxon>
        <taxon>Basidiomycota</taxon>
        <taxon>Agaricomycotina</taxon>
        <taxon>Agaricomycetes</taxon>
        <taxon>Agaricomycetidae</taxon>
        <taxon>Atheliales</taxon>
        <taxon>Atheliaceae</taxon>
        <taxon>Piloderma</taxon>
    </lineage>
</organism>
<proteinExistence type="predicted"/>
<dbReference type="AlphaFoldDB" id="A0A0C3BXZ1"/>
<name>A0A0C3BXZ1_PILCF</name>
<reference evidence="1 2" key="1">
    <citation type="submission" date="2014-04" db="EMBL/GenBank/DDBJ databases">
        <authorList>
            <consortium name="DOE Joint Genome Institute"/>
            <person name="Kuo A."/>
            <person name="Tarkka M."/>
            <person name="Buscot F."/>
            <person name="Kohler A."/>
            <person name="Nagy L.G."/>
            <person name="Floudas D."/>
            <person name="Copeland A."/>
            <person name="Barry K.W."/>
            <person name="Cichocki N."/>
            <person name="Veneault-Fourrey C."/>
            <person name="LaButti K."/>
            <person name="Lindquist E.A."/>
            <person name="Lipzen A."/>
            <person name="Lundell T."/>
            <person name="Morin E."/>
            <person name="Murat C."/>
            <person name="Sun H."/>
            <person name="Tunlid A."/>
            <person name="Henrissat B."/>
            <person name="Grigoriev I.V."/>
            <person name="Hibbett D.S."/>
            <person name="Martin F."/>
            <person name="Nordberg H.P."/>
            <person name="Cantor M.N."/>
            <person name="Hua S.X."/>
        </authorList>
    </citation>
    <scope>NUCLEOTIDE SEQUENCE [LARGE SCALE GENOMIC DNA]</scope>
    <source>
        <strain evidence="1 2">F 1598</strain>
    </source>
</reference>
<dbReference type="HOGENOM" id="CLU_2559089_0_0_1"/>
<gene>
    <name evidence="1" type="ORF">PILCRDRAFT_472038</name>
</gene>
<evidence type="ECO:0000313" key="1">
    <source>
        <dbReference type="EMBL" id="KIM82222.1"/>
    </source>
</evidence>
<dbReference type="InParanoid" id="A0A0C3BXZ1"/>
<reference evidence="2" key="2">
    <citation type="submission" date="2015-01" db="EMBL/GenBank/DDBJ databases">
        <title>Evolutionary Origins and Diversification of the Mycorrhizal Mutualists.</title>
        <authorList>
            <consortium name="DOE Joint Genome Institute"/>
            <consortium name="Mycorrhizal Genomics Consortium"/>
            <person name="Kohler A."/>
            <person name="Kuo A."/>
            <person name="Nagy L.G."/>
            <person name="Floudas D."/>
            <person name="Copeland A."/>
            <person name="Barry K.W."/>
            <person name="Cichocki N."/>
            <person name="Veneault-Fourrey C."/>
            <person name="LaButti K."/>
            <person name="Lindquist E.A."/>
            <person name="Lipzen A."/>
            <person name="Lundell T."/>
            <person name="Morin E."/>
            <person name="Murat C."/>
            <person name="Riley R."/>
            <person name="Ohm R."/>
            <person name="Sun H."/>
            <person name="Tunlid A."/>
            <person name="Henrissat B."/>
            <person name="Grigoriev I.V."/>
            <person name="Hibbett D.S."/>
            <person name="Martin F."/>
        </authorList>
    </citation>
    <scope>NUCLEOTIDE SEQUENCE [LARGE SCALE GENOMIC DNA]</scope>
    <source>
        <strain evidence="2">F 1598</strain>
    </source>
</reference>
<keyword evidence="2" id="KW-1185">Reference proteome</keyword>
<sequence>MAIRAIYPRFFRNDVGTEWLVISRSMSIFHTGTAIEAVCCLHSDLSVRLQLMAEWSAQLLALASVLRSTGLALRRCLAFRSL</sequence>
<dbReference type="Proteomes" id="UP000054166">
    <property type="component" value="Unassembled WGS sequence"/>
</dbReference>
<protein>
    <submittedName>
        <fullName evidence="1">Uncharacterized protein</fullName>
    </submittedName>
</protein>
<dbReference type="EMBL" id="KN832995">
    <property type="protein sequence ID" value="KIM82222.1"/>
    <property type="molecule type" value="Genomic_DNA"/>
</dbReference>